<dbReference type="STRING" id="1508404.JMA_07740"/>
<gene>
    <name evidence="2" type="ORF">JMA_07740</name>
</gene>
<keyword evidence="1" id="KW-0812">Transmembrane</keyword>
<keyword evidence="3" id="KW-1185">Reference proteome</keyword>
<proteinExistence type="predicted"/>
<dbReference type="AlphaFoldDB" id="A0A0B5AJ46"/>
<name>A0A0B5AJ46_9BACL</name>
<dbReference type="KEGG" id="jeo:JMA_07740"/>
<sequence length="53" mass="5638">MSGKKSVIAIVALVVVMIVLIFILMLNFDPEQYAVSAQALSVTAENKNLLSGS</sequence>
<dbReference type="Proteomes" id="UP000031449">
    <property type="component" value="Chromosome"/>
</dbReference>
<evidence type="ECO:0000313" key="2">
    <source>
        <dbReference type="EMBL" id="AJD90091.1"/>
    </source>
</evidence>
<dbReference type="BioCyc" id="JESP1508404:G14D9-9991-MONOMER"/>
<evidence type="ECO:0000256" key="1">
    <source>
        <dbReference type="SAM" id="Phobius"/>
    </source>
</evidence>
<accession>A0A0B5AJ46</accession>
<keyword evidence="1" id="KW-1133">Transmembrane helix</keyword>
<organism evidence="2 3">
    <name type="scientific">Jeotgalibacillus malaysiensis</name>
    <dbReference type="NCBI Taxonomy" id="1508404"/>
    <lineage>
        <taxon>Bacteria</taxon>
        <taxon>Bacillati</taxon>
        <taxon>Bacillota</taxon>
        <taxon>Bacilli</taxon>
        <taxon>Bacillales</taxon>
        <taxon>Caryophanaceae</taxon>
        <taxon>Jeotgalibacillus</taxon>
    </lineage>
</organism>
<dbReference type="HOGENOM" id="CLU_3062393_0_0_9"/>
<evidence type="ECO:0000313" key="3">
    <source>
        <dbReference type="Proteomes" id="UP000031449"/>
    </source>
</evidence>
<keyword evidence="1" id="KW-0472">Membrane</keyword>
<reference evidence="2 3" key="1">
    <citation type="submission" date="2014-08" db="EMBL/GenBank/DDBJ databases">
        <title>Complete genome of a marine bacteria Jeotgalibacillus malaysiensis.</title>
        <authorList>
            <person name="Yaakop A.S."/>
            <person name="Chan K.-G."/>
            <person name="Goh K.M."/>
        </authorList>
    </citation>
    <scope>NUCLEOTIDE SEQUENCE [LARGE SCALE GENOMIC DNA]</scope>
    <source>
        <strain evidence="2 3">D5</strain>
    </source>
</reference>
<protein>
    <submittedName>
        <fullName evidence="2">Uncharacterized protein</fullName>
    </submittedName>
</protein>
<feature type="transmembrane region" description="Helical" evidence="1">
    <location>
        <begin position="7"/>
        <end position="26"/>
    </location>
</feature>
<dbReference type="EMBL" id="CP009416">
    <property type="protein sequence ID" value="AJD90091.1"/>
    <property type="molecule type" value="Genomic_DNA"/>
</dbReference>